<dbReference type="AlphaFoldDB" id="A0A9X3RYY2"/>
<evidence type="ECO:0000256" key="1">
    <source>
        <dbReference type="SAM" id="Phobius"/>
    </source>
</evidence>
<keyword evidence="2" id="KW-0732">Signal</keyword>
<evidence type="ECO:0000313" key="4">
    <source>
        <dbReference type="Proteomes" id="UP001149140"/>
    </source>
</evidence>
<protein>
    <submittedName>
        <fullName evidence="3">Uncharacterized protein</fullName>
    </submittedName>
</protein>
<dbReference type="RefSeq" id="WP_270039049.1">
    <property type="nucleotide sequence ID" value="NZ_JAPDOD010000005.1"/>
</dbReference>
<gene>
    <name evidence="3" type="ORF">OM076_08370</name>
</gene>
<sequence length="82" mass="8196">MLFVSHVRRAVVIGVAAAALVPASASARPVADAPTRAQATQATAERLELGATVLAGGSVALFVFGTIGMAAAADRRHVSAAR</sequence>
<feature type="signal peptide" evidence="2">
    <location>
        <begin position="1"/>
        <end position="27"/>
    </location>
</feature>
<keyword evidence="4" id="KW-1185">Reference proteome</keyword>
<keyword evidence="1" id="KW-1133">Transmembrane helix</keyword>
<proteinExistence type="predicted"/>
<keyword evidence="1" id="KW-0812">Transmembrane</keyword>
<name>A0A9X3RYY2_9ACTN</name>
<comment type="caution">
    <text evidence="3">The sequence shown here is derived from an EMBL/GenBank/DDBJ whole genome shotgun (WGS) entry which is preliminary data.</text>
</comment>
<reference evidence="3" key="1">
    <citation type="submission" date="2022-10" db="EMBL/GenBank/DDBJ databases">
        <title>The WGS of Solirubrobacter ginsenosidimutans DSM 21036.</title>
        <authorList>
            <person name="Jiang Z."/>
        </authorList>
    </citation>
    <scope>NUCLEOTIDE SEQUENCE</scope>
    <source>
        <strain evidence="3">DSM 21036</strain>
    </source>
</reference>
<keyword evidence="1" id="KW-0472">Membrane</keyword>
<organism evidence="3 4">
    <name type="scientific">Solirubrobacter ginsenosidimutans</name>
    <dbReference type="NCBI Taxonomy" id="490573"/>
    <lineage>
        <taxon>Bacteria</taxon>
        <taxon>Bacillati</taxon>
        <taxon>Actinomycetota</taxon>
        <taxon>Thermoleophilia</taxon>
        <taxon>Solirubrobacterales</taxon>
        <taxon>Solirubrobacteraceae</taxon>
        <taxon>Solirubrobacter</taxon>
    </lineage>
</organism>
<evidence type="ECO:0000256" key="2">
    <source>
        <dbReference type="SAM" id="SignalP"/>
    </source>
</evidence>
<feature type="transmembrane region" description="Helical" evidence="1">
    <location>
        <begin position="51"/>
        <end position="73"/>
    </location>
</feature>
<dbReference type="Proteomes" id="UP001149140">
    <property type="component" value="Unassembled WGS sequence"/>
</dbReference>
<evidence type="ECO:0000313" key="3">
    <source>
        <dbReference type="EMBL" id="MDA0160275.1"/>
    </source>
</evidence>
<accession>A0A9X3RYY2</accession>
<dbReference type="EMBL" id="JAPDOD010000005">
    <property type="protein sequence ID" value="MDA0160275.1"/>
    <property type="molecule type" value="Genomic_DNA"/>
</dbReference>
<feature type="chain" id="PRO_5040873697" evidence="2">
    <location>
        <begin position="28"/>
        <end position="82"/>
    </location>
</feature>